<reference evidence="1" key="1">
    <citation type="submission" date="2020-11" db="EMBL/GenBank/DDBJ databases">
        <authorList>
            <consortium name="DOE Joint Genome Institute"/>
            <person name="Ahrendt S."/>
            <person name="Riley R."/>
            <person name="Andreopoulos W."/>
            <person name="Labutti K."/>
            <person name="Pangilinan J."/>
            <person name="Ruiz-Duenas F.J."/>
            <person name="Barrasa J.M."/>
            <person name="Sanchez-Garcia M."/>
            <person name="Camarero S."/>
            <person name="Miyauchi S."/>
            <person name="Serrano A."/>
            <person name="Linde D."/>
            <person name="Babiker R."/>
            <person name="Drula E."/>
            <person name="Ayuso-Fernandez I."/>
            <person name="Pacheco R."/>
            <person name="Padilla G."/>
            <person name="Ferreira P."/>
            <person name="Barriuso J."/>
            <person name="Kellner H."/>
            <person name="Castanera R."/>
            <person name="Alfaro M."/>
            <person name="Ramirez L."/>
            <person name="Pisabarro A.G."/>
            <person name="Kuo A."/>
            <person name="Tritt A."/>
            <person name="Lipzen A."/>
            <person name="He G."/>
            <person name="Yan M."/>
            <person name="Ng V."/>
            <person name="Cullen D."/>
            <person name="Martin F."/>
            <person name="Rosso M.-N."/>
            <person name="Henrissat B."/>
            <person name="Hibbett D."/>
            <person name="Martinez A.T."/>
            <person name="Grigoriev I.V."/>
        </authorList>
    </citation>
    <scope>NUCLEOTIDE SEQUENCE</scope>
    <source>
        <strain evidence="1">AH 40177</strain>
    </source>
</reference>
<proteinExistence type="predicted"/>
<dbReference type="EMBL" id="JADNRY010000275">
    <property type="protein sequence ID" value="KAF9059837.1"/>
    <property type="molecule type" value="Genomic_DNA"/>
</dbReference>
<sequence length="252" mass="28990">MHFEDESERTIVTLQQDLLIRVSGVNKRAKVLQKRIATCIKEVRGSNEPSFGMPTRTIWEKLNSEPSAMDFKLLALASAFKPITLNQDWQRTSDCLVQLCFDRALELGLATSTQELDLWTILEKFEETMNHCFIQADQELAHLTTYIKQHENNISALDCDIEDQALSFEQSINDLTSQAQKVERWWSAGVGSHTFNETRALNAMWRKNSIEDVKYLNDNWFASFEAIFSVRQGYNPSQMSASIAQLLERYPL</sequence>
<organism evidence="1 2">
    <name type="scientific">Rhodocollybia butyracea</name>
    <dbReference type="NCBI Taxonomy" id="206335"/>
    <lineage>
        <taxon>Eukaryota</taxon>
        <taxon>Fungi</taxon>
        <taxon>Dikarya</taxon>
        <taxon>Basidiomycota</taxon>
        <taxon>Agaricomycotina</taxon>
        <taxon>Agaricomycetes</taxon>
        <taxon>Agaricomycetidae</taxon>
        <taxon>Agaricales</taxon>
        <taxon>Marasmiineae</taxon>
        <taxon>Omphalotaceae</taxon>
        <taxon>Rhodocollybia</taxon>
    </lineage>
</organism>
<keyword evidence="2" id="KW-1185">Reference proteome</keyword>
<gene>
    <name evidence="1" type="ORF">BDP27DRAFT_1371073</name>
</gene>
<dbReference type="AlphaFoldDB" id="A0A9P5TYZ7"/>
<protein>
    <submittedName>
        <fullName evidence="1">Uncharacterized protein</fullName>
    </submittedName>
</protein>
<accession>A0A9P5TYZ7</accession>
<name>A0A9P5TYZ7_9AGAR</name>
<dbReference type="Proteomes" id="UP000772434">
    <property type="component" value="Unassembled WGS sequence"/>
</dbReference>
<evidence type="ECO:0000313" key="1">
    <source>
        <dbReference type="EMBL" id="KAF9059837.1"/>
    </source>
</evidence>
<comment type="caution">
    <text evidence="1">The sequence shown here is derived from an EMBL/GenBank/DDBJ whole genome shotgun (WGS) entry which is preliminary data.</text>
</comment>
<evidence type="ECO:0000313" key="2">
    <source>
        <dbReference type="Proteomes" id="UP000772434"/>
    </source>
</evidence>